<reference evidence="1 2" key="1">
    <citation type="submission" date="2019-03" db="EMBL/GenBank/DDBJ databases">
        <title>Freshwater and sediment microbial communities from various areas in North America, analyzing microbe dynamics in response to fracking.</title>
        <authorList>
            <person name="Lamendella R."/>
        </authorList>
    </citation>
    <scope>NUCLEOTIDE SEQUENCE [LARGE SCALE GENOMIC DNA]</scope>
    <source>
        <strain evidence="1 2">18_TX</strain>
    </source>
</reference>
<comment type="caution">
    <text evidence="1">The sequence shown here is derived from an EMBL/GenBank/DDBJ whole genome shotgun (WGS) entry which is preliminary data.</text>
</comment>
<name>A0A4R6PJI4_9GAMM</name>
<keyword evidence="2" id="KW-1185">Reference proteome</keyword>
<dbReference type="OrthoDB" id="277629at2"/>
<proteinExistence type="predicted"/>
<dbReference type="AlphaFoldDB" id="A0A4R6PJI4"/>
<evidence type="ECO:0000313" key="1">
    <source>
        <dbReference type="EMBL" id="TDP38231.1"/>
    </source>
</evidence>
<gene>
    <name evidence="1" type="ORF">DEU29_10583</name>
</gene>
<dbReference type="Proteomes" id="UP000295531">
    <property type="component" value="Unassembled WGS sequence"/>
</dbReference>
<sequence>MRTLFFVAALLTGFTCSADEQSHEEYIKEVNKAFDRVFEATNGKTLSQQINALKELSVEFADNEAVYDMLLQERGTTYSFIGQHQQALAAFDKRDSTPKKLHEEIKGLSIPNAVDAIVKKSAEHQIVMINEAHHIPQHRVLTYRLLEGLWEQGYRYLALEALSENAENEMAKEYVFEKAGFYTVEPVFANLLLHAQQLGFQLVSYDYGSEMQGGTEAREKSAAKNLREKIFDNTPDAKVIIHVGYNHINEDGWLAYYLKESLELDPLTINQTEIAEKSEKKFESETYTWLVENHSFDAPVLLMDSEQRFWSHNPEKYDVNVIWPRTEYSLNRPDWARLGRELMRVDMSWCEESYPCTVEVYRVGEDDEVPADRIVISTENEASGIFISPSSSQIKVTNVEGEVLHTESLE</sequence>
<protein>
    <submittedName>
        <fullName evidence="1">Uncharacterized protein</fullName>
    </submittedName>
</protein>
<dbReference type="RefSeq" id="WP_133539277.1">
    <property type="nucleotide sequence ID" value="NZ_SNXI01000005.1"/>
</dbReference>
<organism evidence="1 2">
    <name type="scientific">Idiomarina aquatica</name>
    <dbReference type="NCBI Taxonomy" id="1327752"/>
    <lineage>
        <taxon>Bacteria</taxon>
        <taxon>Pseudomonadati</taxon>
        <taxon>Pseudomonadota</taxon>
        <taxon>Gammaproteobacteria</taxon>
        <taxon>Alteromonadales</taxon>
        <taxon>Idiomarinaceae</taxon>
        <taxon>Idiomarina</taxon>
    </lineage>
</organism>
<dbReference type="EMBL" id="SNXI01000005">
    <property type="protein sequence ID" value="TDP38231.1"/>
    <property type="molecule type" value="Genomic_DNA"/>
</dbReference>
<evidence type="ECO:0000313" key="2">
    <source>
        <dbReference type="Proteomes" id="UP000295531"/>
    </source>
</evidence>
<accession>A0A4R6PJI4</accession>